<comment type="caution">
    <text evidence="1">The sequence shown here is derived from an EMBL/GenBank/DDBJ whole genome shotgun (WGS) entry which is preliminary data.</text>
</comment>
<sequence length="113" mass="12543">WLSNKDCDGDGLLDRHYGYPSYIGSDAWLTNHQSGTYEGENGETCKWEYFVKIVAVPQDAVKINGYWYTADGREIGPAIWGDFATIQEVYNDSCAGSHGIQYLSPVGPGLGKW</sequence>
<dbReference type="AlphaFoldDB" id="A0A2H0NGZ1"/>
<accession>A0A2H0NGZ1</accession>
<reference evidence="1 2" key="1">
    <citation type="submission" date="2017-09" db="EMBL/GenBank/DDBJ databases">
        <title>Depth-based differentiation of microbial function through sediment-hosted aquifers and enrichment of novel symbionts in the deep terrestrial subsurface.</title>
        <authorList>
            <person name="Probst A.J."/>
            <person name="Ladd B."/>
            <person name="Jarett J.K."/>
            <person name="Geller-Mcgrath D.E."/>
            <person name="Sieber C.M."/>
            <person name="Emerson J.B."/>
            <person name="Anantharaman K."/>
            <person name="Thomas B.C."/>
            <person name="Malmstrom R."/>
            <person name="Stieglmeier M."/>
            <person name="Klingl A."/>
            <person name="Woyke T."/>
            <person name="Ryan C.M."/>
            <person name="Banfield J.F."/>
        </authorList>
    </citation>
    <scope>NUCLEOTIDE SEQUENCE [LARGE SCALE GENOMIC DNA]</scope>
    <source>
        <strain evidence="1">CG11_big_fil_rev_8_21_14_0_20_38_23</strain>
    </source>
</reference>
<dbReference type="EMBL" id="PCWR01000027">
    <property type="protein sequence ID" value="PIR07425.1"/>
    <property type="molecule type" value="Genomic_DNA"/>
</dbReference>
<dbReference type="Proteomes" id="UP000228867">
    <property type="component" value="Unassembled WGS sequence"/>
</dbReference>
<feature type="non-terminal residue" evidence="1">
    <location>
        <position position="1"/>
    </location>
</feature>
<proteinExistence type="predicted"/>
<organism evidence="1 2">
    <name type="scientific">Candidatus Jorgensenbacteria bacterium CG11_big_fil_rev_8_21_14_0_20_38_23</name>
    <dbReference type="NCBI Taxonomy" id="1974594"/>
    <lineage>
        <taxon>Bacteria</taxon>
        <taxon>Candidatus Joergenseniibacteriota</taxon>
    </lineage>
</organism>
<gene>
    <name evidence="1" type="ORF">COV54_01160</name>
</gene>
<evidence type="ECO:0000313" key="1">
    <source>
        <dbReference type="EMBL" id="PIR07425.1"/>
    </source>
</evidence>
<evidence type="ECO:0000313" key="2">
    <source>
        <dbReference type="Proteomes" id="UP000228867"/>
    </source>
</evidence>
<name>A0A2H0NGZ1_9BACT</name>
<protein>
    <submittedName>
        <fullName evidence="1">Uncharacterized protein</fullName>
    </submittedName>
</protein>